<accession>A0ACC2SMN6</accession>
<dbReference type="Proteomes" id="UP001165960">
    <property type="component" value="Unassembled WGS sequence"/>
</dbReference>
<organism evidence="1 2">
    <name type="scientific">Entomophthora muscae</name>
    <dbReference type="NCBI Taxonomy" id="34485"/>
    <lineage>
        <taxon>Eukaryota</taxon>
        <taxon>Fungi</taxon>
        <taxon>Fungi incertae sedis</taxon>
        <taxon>Zoopagomycota</taxon>
        <taxon>Entomophthoromycotina</taxon>
        <taxon>Entomophthoromycetes</taxon>
        <taxon>Entomophthorales</taxon>
        <taxon>Entomophthoraceae</taxon>
        <taxon>Entomophthora</taxon>
    </lineage>
</organism>
<evidence type="ECO:0000313" key="2">
    <source>
        <dbReference type="Proteomes" id="UP001165960"/>
    </source>
</evidence>
<dbReference type="EMBL" id="QTSX02004971">
    <property type="protein sequence ID" value="KAJ9063491.1"/>
    <property type="molecule type" value="Genomic_DNA"/>
</dbReference>
<reference evidence="1" key="1">
    <citation type="submission" date="2022-04" db="EMBL/GenBank/DDBJ databases">
        <title>Genome of the entomopathogenic fungus Entomophthora muscae.</title>
        <authorList>
            <person name="Elya C."/>
            <person name="Lovett B.R."/>
            <person name="Lee E."/>
            <person name="Macias A.M."/>
            <person name="Hajek A.E."/>
            <person name="De Bivort B.L."/>
            <person name="Kasson M.T."/>
            <person name="De Fine Licht H.H."/>
            <person name="Stajich J.E."/>
        </authorList>
    </citation>
    <scope>NUCLEOTIDE SEQUENCE</scope>
    <source>
        <strain evidence="1">Berkeley</strain>
    </source>
</reference>
<keyword evidence="2" id="KW-1185">Reference proteome</keyword>
<protein>
    <submittedName>
        <fullName evidence="1">Co-chaperone</fullName>
    </submittedName>
</protein>
<proteinExistence type="predicted"/>
<gene>
    <name evidence="1" type="primary">AHA1_1</name>
    <name evidence="1" type="ORF">DSO57_1000075</name>
</gene>
<comment type="caution">
    <text evidence="1">The sequence shown here is derived from an EMBL/GenBank/DDBJ whole genome shotgun (WGS) entry which is preliminary data.</text>
</comment>
<sequence length="159" mass="18197">MAKFRKNFSNLERRGSESESKEPDPQLPQVVNILECDRPFKNPNYVTPKRYRPLKQIVSAEKAAILGAGVTSSRSKLSKESEKIVRTTKAPVYYWELEAPPSLIPPKKYCDITGLEAPYLDPKTRLRYHSAEIYQVIKTFPLETPQDYLSIRNAAVILK</sequence>
<name>A0ACC2SMN6_9FUNG</name>
<evidence type="ECO:0000313" key="1">
    <source>
        <dbReference type="EMBL" id="KAJ9063491.1"/>
    </source>
</evidence>